<evidence type="ECO:0000313" key="3">
    <source>
        <dbReference type="Proteomes" id="UP001501204"/>
    </source>
</evidence>
<dbReference type="Gene3D" id="3.50.50.60">
    <property type="entry name" value="FAD/NAD(P)-binding domain"/>
    <property type="match status" value="1"/>
</dbReference>
<dbReference type="Gene3D" id="3.30.9.10">
    <property type="entry name" value="D-Amino Acid Oxidase, subunit A, domain 2"/>
    <property type="match status" value="1"/>
</dbReference>
<dbReference type="InterPro" id="IPR036188">
    <property type="entry name" value="FAD/NAD-bd_sf"/>
</dbReference>
<evidence type="ECO:0000259" key="1">
    <source>
        <dbReference type="Pfam" id="PF01266"/>
    </source>
</evidence>
<dbReference type="PANTHER" id="PTHR13847">
    <property type="entry name" value="SARCOSINE DEHYDROGENASE-RELATED"/>
    <property type="match status" value="1"/>
</dbReference>
<evidence type="ECO:0000313" key="2">
    <source>
        <dbReference type="EMBL" id="GAA1746934.1"/>
    </source>
</evidence>
<reference evidence="2 3" key="1">
    <citation type="journal article" date="2019" name="Int. J. Syst. Evol. Microbiol.">
        <title>The Global Catalogue of Microorganisms (GCM) 10K type strain sequencing project: providing services to taxonomists for standard genome sequencing and annotation.</title>
        <authorList>
            <consortium name="The Broad Institute Genomics Platform"/>
            <consortium name="The Broad Institute Genome Sequencing Center for Infectious Disease"/>
            <person name="Wu L."/>
            <person name="Ma J."/>
        </authorList>
    </citation>
    <scope>NUCLEOTIDE SEQUENCE [LARGE SCALE GENOMIC DNA]</scope>
    <source>
        <strain evidence="2 3">JCM 14735</strain>
    </source>
</reference>
<keyword evidence="3" id="KW-1185">Reference proteome</keyword>
<dbReference type="SUPFAM" id="SSF51905">
    <property type="entry name" value="FAD/NAD(P)-binding domain"/>
    <property type="match status" value="1"/>
</dbReference>
<protein>
    <submittedName>
        <fullName evidence="2">FAD-dependent oxidoreductase</fullName>
    </submittedName>
</protein>
<comment type="caution">
    <text evidence="2">The sequence shown here is derived from an EMBL/GenBank/DDBJ whole genome shotgun (WGS) entry which is preliminary data.</text>
</comment>
<accession>A0ABN2K2E1</accession>
<dbReference type="Pfam" id="PF01266">
    <property type="entry name" value="DAO"/>
    <property type="match status" value="1"/>
</dbReference>
<dbReference type="RefSeq" id="WP_344119019.1">
    <property type="nucleotide sequence ID" value="NZ_BAAAOA010000005.1"/>
</dbReference>
<gene>
    <name evidence="2" type="ORF">GCM10009767_01960</name>
</gene>
<dbReference type="Proteomes" id="UP001501204">
    <property type="component" value="Unassembled WGS sequence"/>
</dbReference>
<dbReference type="InterPro" id="IPR006076">
    <property type="entry name" value="FAD-dep_OxRdtase"/>
</dbReference>
<name>A0ABN2K2E1_9MICC</name>
<dbReference type="EMBL" id="BAAAOA010000005">
    <property type="protein sequence ID" value="GAA1746934.1"/>
    <property type="molecule type" value="Genomic_DNA"/>
</dbReference>
<proteinExistence type="predicted"/>
<sequence>MDPACDVLIIGGGIAGLSLASELAERRGSGAGIVLVEAEPVLAQHTSGRSAEQLIPSYGPAPVRELTGATVARLLDPRPAPPRPLAWPSRMVLVGTEERLRAEAAPGMQPLSRAELVELCPELACSPADTVEAGRLDGTSVRTDAAALVAWHRDRAAAAGARLLTGAPVTAAEPDGAGWRVVAGAHRLRARQVVVAAGAWADEVAARFGAAPLGLQPLRRTAALVRLAKPLAPDHPMVVAADHGWYYRRAGDGALVSPSEAVPSEPCDAQPVLEDVEDLMARLNTVTSLGATAIERAWTGLRTESPDGVPVCGFDRAVPGVLWLAGQSGYGFQTSTAMARAAADLLLDGAVGPWCAPGTAAALAPGRFRADPGSA</sequence>
<organism evidence="2 3">
    <name type="scientific">Kocuria aegyptia</name>
    <dbReference type="NCBI Taxonomy" id="330943"/>
    <lineage>
        <taxon>Bacteria</taxon>
        <taxon>Bacillati</taxon>
        <taxon>Actinomycetota</taxon>
        <taxon>Actinomycetes</taxon>
        <taxon>Micrococcales</taxon>
        <taxon>Micrococcaceae</taxon>
        <taxon>Kocuria</taxon>
    </lineage>
</organism>
<feature type="domain" description="FAD dependent oxidoreductase" evidence="1">
    <location>
        <begin position="6"/>
        <end position="345"/>
    </location>
</feature>